<reference evidence="1 2" key="1">
    <citation type="journal article" date="2012" name="J. Bacteriol.">
        <title>Complete genome sequence of the broad-host-range strain Sinorhizobium fredii USDA257.</title>
        <authorList>
            <person name="Schuldes J."/>
            <person name="Rodriguez Orbegoso M."/>
            <person name="Schmeisser C."/>
            <person name="Krishnan H.B."/>
            <person name="Daniel R."/>
            <person name="Streit W.R."/>
        </authorList>
    </citation>
    <scope>NUCLEOTIDE SEQUENCE [LARGE SCALE GENOMIC DNA]</scope>
    <source>
        <strain evidence="1 2">USDA 257</strain>
    </source>
</reference>
<dbReference type="KEGG" id="sfd:USDA257_c04390"/>
<protein>
    <recommendedName>
        <fullName evidence="3">Phospholipase D-like domain-containing protein</fullName>
    </recommendedName>
</protein>
<name>I3WZI0_SINF2</name>
<dbReference type="Proteomes" id="UP000006180">
    <property type="component" value="Chromosome"/>
</dbReference>
<dbReference type="eggNOG" id="COG1502">
    <property type="taxonomic scope" value="Bacteria"/>
</dbReference>
<dbReference type="EMBL" id="CP003563">
    <property type="protein sequence ID" value="AFL49036.1"/>
    <property type="molecule type" value="Genomic_DNA"/>
</dbReference>
<proteinExistence type="predicted"/>
<evidence type="ECO:0008006" key="3">
    <source>
        <dbReference type="Google" id="ProtNLM"/>
    </source>
</evidence>
<dbReference type="STRING" id="1185652.USDA257_c04390"/>
<dbReference type="RefSeq" id="WP_014761230.1">
    <property type="nucleotide sequence ID" value="NC_018000.1"/>
</dbReference>
<gene>
    <name evidence="1" type="ORF">USDA257_c04390</name>
</gene>
<sequence>MRPVLQSRDIWTHGGGWPLPDLLRSALASLLLLGEHHRPAYFASPWITDFDLFDNRFRDFAALFPGLAEQPWIRFSDYLSVLSTKLDVRLLTTDNDRSGAFMSIPALKHVSRVSYRLGDSKFHEKGILAPTFYIEGSMNITHHGVRVRGEKVVYHSVVGNGVPPKIAAAYLEFDRHWKTLA</sequence>
<dbReference type="AlphaFoldDB" id="I3WZI0"/>
<organism evidence="1 2">
    <name type="scientific">Sinorhizobium fredii (strain USDA 257)</name>
    <dbReference type="NCBI Taxonomy" id="1185652"/>
    <lineage>
        <taxon>Bacteria</taxon>
        <taxon>Pseudomonadati</taxon>
        <taxon>Pseudomonadota</taxon>
        <taxon>Alphaproteobacteria</taxon>
        <taxon>Hyphomicrobiales</taxon>
        <taxon>Rhizobiaceae</taxon>
        <taxon>Sinorhizobium/Ensifer group</taxon>
        <taxon>Sinorhizobium</taxon>
    </lineage>
</organism>
<dbReference type="HOGENOM" id="CLU_126477_0_0_5"/>
<accession>I3WZI0</accession>
<evidence type="ECO:0000313" key="2">
    <source>
        <dbReference type="Proteomes" id="UP000006180"/>
    </source>
</evidence>
<dbReference type="PATRIC" id="fig|1185652.3.peg.453"/>
<evidence type="ECO:0000313" key="1">
    <source>
        <dbReference type="EMBL" id="AFL49036.1"/>
    </source>
</evidence>